<dbReference type="GO" id="GO:0006508">
    <property type="term" value="P:proteolysis"/>
    <property type="evidence" value="ECO:0007669"/>
    <property type="project" value="UniProtKB-KW"/>
</dbReference>
<feature type="domain" description="Tf2-1-like SH3-like" evidence="17">
    <location>
        <begin position="705"/>
        <end position="768"/>
    </location>
</feature>
<dbReference type="SUPFAM" id="SSF53098">
    <property type="entry name" value="Ribonuclease H-like"/>
    <property type="match status" value="1"/>
</dbReference>
<evidence type="ECO:0000256" key="15">
    <source>
        <dbReference type="SAM" id="MobiDB-lite"/>
    </source>
</evidence>
<accession>A0A8J2IG40</accession>
<evidence type="ECO:0000256" key="6">
    <source>
        <dbReference type="ARBA" id="ARBA00022750"/>
    </source>
</evidence>
<evidence type="ECO:0000256" key="5">
    <source>
        <dbReference type="ARBA" id="ARBA00022723"/>
    </source>
</evidence>
<evidence type="ECO:0000256" key="1">
    <source>
        <dbReference type="ARBA" id="ARBA00022670"/>
    </source>
</evidence>
<dbReference type="GO" id="GO:0004519">
    <property type="term" value="F:endonuclease activity"/>
    <property type="evidence" value="ECO:0007669"/>
    <property type="project" value="UniProtKB-KW"/>
</dbReference>
<feature type="compositionally biased region" description="Basic and acidic residues" evidence="15">
    <location>
        <begin position="175"/>
        <end position="193"/>
    </location>
</feature>
<dbReference type="GeneID" id="67012004"/>
<dbReference type="Pfam" id="PF24626">
    <property type="entry name" value="SH3_Tf2-1"/>
    <property type="match status" value="1"/>
</dbReference>
<dbReference type="InterPro" id="IPR036397">
    <property type="entry name" value="RNaseH_sf"/>
</dbReference>
<dbReference type="GO" id="GO:0006310">
    <property type="term" value="P:DNA recombination"/>
    <property type="evidence" value="ECO:0007669"/>
    <property type="project" value="UniProtKB-KW"/>
</dbReference>
<dbReference type="OrthoDB" id="3929326at2759"/>
<dbReference type="AlphaFoldDB" id="A0A8J2IG40"/>
<dbReference type="PANTHER" id="PTHR37984">
    <property type="entry name" value="PROTEIN CBG26694"/>
    <property type="match status" value="1"/>
</dbReference>
<keyword evidence="10" id="KW-0229">DNA integration</keyword>
<gene>
    <name evidence="18" type="ORF">ALTATR162_LOCUS11702</name>
</gene>
<keyword evidence="3" id="KW-0548">Nucleotidyltransferase</keyword>
<dbReference type="GO" id="GO:0004190">
    <property type="term" value="F:aspartic-type endopeptidase activity"/>
    <property type="evidence" value="ECO:0007669"/>
    <property type="project" value="UniProtKB-KW"/>
</dbReference>
<keyword evidence="6" id="KW-0064">Aspartyl protease</keyword>
<evidence type="ECO:0000256" key="2">
    <source>
        <dbReference type="ARBA" id="ARBA00022679"/>
    </source>
</evidence>
<dbReference type="Gene3D" id="1.10.340.70">
    <property type="match status" value="1"/>
</dbReference>
<keyword evidence="1" id="KW-0645">Protease</keyword>
<feature type="domain" description="Integrase zinc-binding" evidence="16">
    <location>
        <begin position="447"/>
        <end position="503"/>
    </location>
</feature>
<dbReference type="GO" id="GO:0003887">
    <property type="term" value="F:DNA-directed DNA polymerase activity"/>
    <property type="evidence" value="ECO:0007669"/>
    <property type="project" value="UniProtKB-KW"/>
</dbReference>
<dbReference type="GO" id="GO:0003677">
    <property type="term" value="F:DNA binding"/>
    <property type="evidence" value="ECO:0007669"/>
    <property type="project" value="UniProtKB-KW"/>
</dbReference>
<keyword evidence="4" id="KW-0540">Nuclease</keyword>
<evidence type="ECO:0000256" key="13">
    <source>
        <dbReference type="ARBA" id="ARBA00023125"/>
    </source>
</evidence>
<feature type="region of interest" description="Disordered" evidence="15">
    <location>
        <begin position="853"/>
        <end position="888"/>
    </location>
</feature>
<keyword evidence="13" id="KW-0238">DNA-binding</keyword>
<dbReference type="PANTHER" id="PTHR37984:SF5">
    <property type="entry name" value="PROTEIN NYNRIN-LIKE"/>
    <property type="match status" value="1"/>
</dbReference>
<evidence type="ECO:0000256" key="3">
    <source>
        <dbReference type="ARBA" id="ARBA00022695"/>
    </source>
</evidence>
<sequence>MGITPGESTQLLRRVSAWESKALPVSRRLTQFSFQSFIGRTYAVPHGCRTLADDGADSNFISEKFLRQVKTFQTIPLVQPVICEGYDGKASESITHRVEFFLKMDTHVERSMAYVVNTCGSFDLVLGFKWRQLHQPKLDYREGTIAFPDEYCRLNCWLQDSSPLVVCKGREKDCDQLSPRPHADHDSEARTPADVHPGGTAGRNTDSRSLEAEFQDKDIPQLPRDPKRNKAPPDKTKATPGGSPHDPLKVEIKRVSLQAIRRMARKYRTDPCLMTLQQGKAPRLRRAAVDEDFAKFMDKPPDVTLEDILTPELFQEYSDFIPVFDKAAAKTDDVITPEQRSVLRTAFSNDPEEEDVELPSPEGVVDPSLPPYDEDPRSTEELLNAAYASDEMATRAFSAIDSHEVKLSKWFHKHGFYFSAADLSLVGDGASRRLFIDKTRLYIPADARLQRRIFDLCHDHEIAGHKGPRSTLYLMYDRYYWPKMNQSIAKYCDACGICRRTKSPRDGKHGYLRPLPLPHQRWSDVTVDFIQDLPPSRLDGREYRNILVIVDRLTKRRHFYPTHGRTAVEAARCFMDVFKHHGLPLSIVSDRETYLRQFINYAQDDWASWLHVAEFQANDTVNSSTGMTPFFADLGYHPRSGIHPSENIEANLPRPARDQAIRAQEMMDSHSDLVTHLKEQLRWAQQEQSAQANSKRHAVPLYSVGNEVWISTVNWSTPRQSKKLTDRWAGPYVVKRIIHDGRAYELDLPEEMIRNGTFPIFHPKLLRPAATDALPDQAPARPVPVEVVNSNGDAHTEWLVDEFVDVASPKASKVKGRWAYKIKWSDFPKATWHDAADYLDHYDAKLFHWKHPGKPTPPGLRMPPDWTPLPEDAGDFQDQYASGDENLA</sequence>
<reference evidence="18" key="1">
    <citation type="submission" date="2021-05" db="EMBL/GenBank/DDBJ databases">
        <authorList>
            <person name="Stam R."/>
        </authorList>
    </citation>
    <scope>NUCLEOTIDE SEQUENCE</scope>
    <source>
        <strain evidence="18">CS162</strain>
    </source>
</reference>
<dbReference type="EMBL" id="CAJRGZ010000031">
    <property type="protein sequence ID" value="CAG5187375.1"/>
    <property type="molecule type" value="Genomic_DNA"/>
</dbReference>
<keyword evidence="14" id="KW-0233">DNA recombination</keyword>
<evidence type="ECO:0000256" key="11">
    <source>
        <dbReference type="ARBA" id="ARBA00022918"/>
    </source>
</evidence>
<name>A0A8J2IG40_9PLEO</name>
<evidence type="ECO:0000256" key="4">
    <source>
        <dbReference type="ARBA" id="ARBA00022722"/>
    </source>
</evidence>
<feature type="region of interest" description="Disordered" evidence="15">
    <location>
        <begin position="175"/>
        <end position="248"/>
    </location>
</feature>
<evidence type="ECO:0000256" key="8">
    <source>
        <dbReference type="ARBA" id="ARBA00022801"/>
    </source>
</evidence>
<dbReference type="InterPro" id="IPR041588">
    <property type="entry name" value="Integrase_H2C2"/>
</dbReference>
<dbReference type="CDD" id="cd00303">
    <property type="entry name" value="retropepsin_like"/>
    <property type="match status" value="1"/>
</dbReference>
<evidence type="ECO:0000313" key="18">
    <source>
        <dbReference type="EMBL" id="CAG5187375.1"/>
    </source>
</evidence>
<feature type="region of interest" description="Disordered" evidence="15">
    <location>
        <begin position="345"/>
        <end position="377"/>
    </location>
</feature>
<feature type="compositionally biased region" description="Pro residues" evidence="15">
    <location>
        <begin position="854"/>
        <end position="867"/>
    </location>
</feature>
<evidence type="ECO:0008006" key="20">
    <source>
        <dbReference type="Google" id="ProtNLM"/>
    </source>
</evidence>
<dbReference type="RefSeq" id="XP_043175279.1">
    <property type="nucleotide sequence ID" value="XM_043319344.1"/>
</dbReference>
<evidence type="ECO:0000256" key="12">
    <source>
        <dbReference type="ARBA" id="ARBA00022932"/>
    </source>
</evidence>
<evidence type="ECO:0000256" key="10">
    <source>
        <dbReference type="ARBA" id="ARBA00022908"/>
    </source>
</evidence>
<dbReference type="Pfam" id="PF17921">
    <property type="entry name" value="Integrase_H2C2"/>
    <property type="match status" value="1"/>
</dbReference>
<evidence type="ECO:0000256" key="9">
    <source>
        <dbReference type="ARBA" id="ARBA00022842"/>
    </source>
</evidence>
<dbReference type="GO" id="GO:0015074">
    <property type="term" value="P:DNA integration"/>
    <property type="evidence" value="ECO:0007669"/>
    <property type="project" value="UniProtKB-KW"/>
</dbReference>
<keyword evidence="12" id="KW-0239">DNA-directed DNA polymerase</keyword>
<dbReference type="Proteomes" id="UP000676310">
    <property type="component" value="Unassembled WGS sequence"/>
</dbReference>
<organism evidence="18 19">
    <name type="scientific">Alternaria atra</name>
    <dbReference type="NCBI Taxonomy" id="119953"/>
    <lineage>
        <taxon>Eukaryota</taxon>
        <taxon>Fungi</taxon>
        <taxon>Dikarya</taxon>
        <taxon>Ascomycota</taxon>
        <taxon>Pezizomycotina</taxon>
        <taxon>Dothideomycetes</taxon>
        <taxon>Pleosporomycetidae</taxon>
        <taxon>Pleosporales</taxon>
        <taxon>Pleosporineae</taxon>
        <taxon>Pleosporaceae</taxon>
        <taxon>Alternaria</taxon>
        <taxon>Alternaria sect. Ulocladioides</taxon>
    </lineage>
</organism>
<evidence type="ECO:0000259" key="17">
    <source>
        <dbReference type="Pfam" id="PF24626"/>
    </source>
</evidence>
<protein>
    <recommendedName>
        <fullName evidence="20">Integrase catalytic domain-containing protein</fullName>
    </recommendedName>
</protein>
<evidence type="ECO:0000256" key="14">
    <source>
        <dbReference type="ARBA" id="ARBA00023172"/>
    </source>
</evidence>
<keyword evidence="7" id="KW-0255">Endonuclease</keyword>
<dbReference type="Gene3D" id="2.40.70.10">
    <property type="entry name" value="Acid Proteases"/>
    <property type="match status" value="1"/>
</dbReference>
<keyword evidence="2" id="KW-0808">Transferase</keyword>
<evidence type="ECO:0000313" key="19">
    <source>
        <dbReference type="Proteomes" id="UP000676310"/>
    </source>
</evidence>
<proteinExistence type="predicted"/>
<evidence type="ECO:0000259" key="16">
    <source>
        <dbReference type="Pfam" id="PF17921"/>
    </source>
</evidence>
<dbReference type="GO" id="GO:0003964">
    <property type="term" value="F:RNA-directed DNA polymerase activity"/>
    <property type="evidence" value="ECO:0007669"/>
    <property type="project" value="UniProtKB-KW"/>
</dbReference>
<dbReference type="InterPro" id="IPR012337">
    <property type="entry name" value="RNaseH-like_sf"/>
</dbReference>
<dbReference type="GO" id="GO:0046872">
    <property type="term" value="F:metal ion binding"/>
    <property type="evidence" value="ECO:0007669"/>
    <property type="project" value="UniProtKB-KW"/>
</dbReference>
<dbReference type="InterPro" id="IPR050951">
    <property type="entry name" value="Retrovirus_Pol_polyprotein"/>
</dbReference>
<keyword evidence="5" id="KW-0479">Metal-binding</keyword>
<keyword evidence="9" id="KW-0460">Magnesium</keyword>
<dbReference type="InterPro" id="IPR056924">
    <property type="entry name" value="SH3_Tf2-1"/>
</dbReference>
<keyword evidence="19" id="KW-1185">Reference proteome</keyword>
<feature type="compositionally biased region" description="Basic and acidic residues" evidence="15">
    <location>
        <begin position="205"/>
        <end position="237"/>
    </location>
</feature>
<comment type="caution">
    <text evidence="18">The sequence shown here is derived from an EMBL/GenBank/DDBJ whole genome shotgun (WGS) entry which is preliminary data.</text>
</comment>
<dbReference type="Gene3D" id="3.30.420.10">
    <property type="entry name" value="Ribonuclease H-like superfamily/Ribonuclease H"/>
    <property type="match status" value="2"/>
</dbReference>
<dbReference type="InterPro" id="IPR021109">
    <property type="entry name" value="Peptidase_aspartic_dom_sf"/>
</dbReference>
<keyword evidence="8" id="KW-0378">Hydrolase</keyword>
<evidence type="ECO:0000256" key="7">
    <source>
        <dbReference type="ARBA" id="ARBA00022759"/>
    </source>
</evidence>
<keyword evidence="11" id="KW-0695">RNA-directed DNA polymerase</keyword>